<dbReference type="PANTHER" id="PTHR10146:SF14">
    <property type="entry name" value="PYRIDOXAL PHOSPHATE HOMEOSTASIS PROTEIN"/>
    <property type="match status" value="1"/>
</dbReference>
<feature type="modified residue" description="N6-(pyridoxal phosphate)lysine" evidence="2 3">
    <location>
        <position position="43"/>
    </location>
</feature>
<dbReference type="Pfam" id="PF01168">
    <property type="entry name" value="Ala_racemase_N"/>
    <property type="match status" value="1"/>
</dbReference>
<name>A0A1B6DIT3_9HEMI</name>
<dbReference type="HAMAP" id="MF_02087">
    <property type="entry name" value="PLP_homeostasis"/>
    <property type="match status" value="1"/>
</dbReference>
<evidence type="ECO:0000313" key="7">
    <source>
        <dbReference type="EMBL" id="JAS25611.1"/>
    </source>
</evidence>
<dbReference type="AlphaFoldDB" id="A0A1B6DIT3"/>
<sequence length="269" mass="30406">MNKSAMCDIVKRLQLVLEKVKEVASKRPQELQLIQPRLVAVSKTKPIELIIAAYNAGQRHFGENYVQELVEKSNNPEILEKCKDIKWHFIGNLQRNKVNKIISVPNIYLVETVDSEKLASALDKAWEKLNKPEKLKVFVQINTSGEEAKNGIEPKSATALTQFIRQQCHSLQFSGLMTIGRFDHDLSKGPNPDFQCLIQCRNQVIEDTGISPSEMELSMGMSGDFEHAIEMGSTSVRVGSSIFGEREYKRRESTTTEGIQEDIDKLKVN</sequence>
<evidence type="ECO:0000256" key="5">
    <source>
        <dbReference type="SAM" id="MobiDB-lite"/>
    </source>
</evidence>
<dbReference type="InterPro" id="IPR029066">
    <property type="entry name" value="PLP-binding_barrel"/>
</dbReference>
<evidence type="ECO:0000256" key="2">
    <source>
        <dbReference type="HAMAP-Rule" id="MF_03225"/>
    </source>
</evidence>
<accession>A0A1B6DIT3</accession>
<dbReference type="GO" id="GO:0030170">
    <property type="term" value="F:pyridoxal phosphate binding"/>
    <property type="evidence" value="ECO:0007669"/>
    <property type="project" value="UniProtKB-UniRule"/>
</dbReference>
<protein>
    <recommendedName>
        <fullName evidence="2">Pyridoxal phosphate homeostasis protein</fullName>
        <shortName evidence="2">PLP homeostasis protein</shortName>
    </recommendedName>
</protein>
<dbReference type="PROSITE" id="PS01211">
    <property type="entry name" value="UPF0001"/>
    <property type="match status" value="1"/>
</dbReference>
<gene>
    <name evidence="8" type="ORF">g.28093</name>
    <name evidence="7" type="ORF">g.28094</name>
</gene>
<dbReference type="InterPro" id="IPR001608">
    <property type="entry name" value="Ala_racemase_N"/>
</dbReference>
<dbReference type="Gene3D" id="3.20.20.10">
    <property type="entry name" value="Alanine racemase"/>
    <property type="match status" value="1"/>
</dbReference>
<dbReference type="NCBIfam" id="TIGR00044">
    <property type="entry name" value="YggS family pyridoxal phosphate-dependent enzyme"/>
    <property type="match status" value="1"/>
</dbReference>
<dbReference type="CDD" id="cd06822">
    <property type="entry name" value="PLPDE_III_YBL036c_euk"/>
    <property type="match status" value="1"/>
</dbReference>
<dbReference type="PIRSF" id="PIRSF004848">
    <property type="entry name" value="YBL036c_PLPDEIII"/>
    <property type="match status" value="1"/>
</dbReference>
<comment type="function">
    <text evidence="2">Pyridoxal 5'-phosphate (PLP)-binding protein, which may be involved in intracellular homeostatic regulation of pyridoxal 5'-phosphate (PLP), the active form of vitamin B6.</text>
</comment>
<dbReference type="PANTHER" id="PTHR10146">
    <property type="entry name" value="PROLINE SYNTHETASE CO-TRANSCRIBED BACTERIAL HOMOLOG PROTEIN"/>
    <property type="match status" value="1"/>
</dbReference>
<organism evidence="7">
    <name type="scientific">Clastoptera arizonana</name>
    <name type="common">Arizona spittle bug</name>
    <dbReference type="NCBI Taxonomy" id="38151"/>
    <lineage>
        <taxon>Eukaryota</taxon>
        <taxon>Metazoa</taxon>
        <taxon>Ecdysozoa</taxon>
        <taxon>Arthropoda</taxon>
        <taxon>Hexapoda</taxon>
        <taxon>Insecta</taxon>
        <taxon>Pterygota</taxon>
        <taxon>Neoptera</taxon>
        <taxon>Paraneoptera</taxon>
        <taxon>Hemiptera</taxon>
        <taxon>Auchenorrhyncha</taxon>
        <taxon>Cercopoidea</taxon>
        <taxon>Clastopteridae</taxon>
        <taxon>Clastoptera</taxon>
    </lineage>
</organism>
<keyword evidence="1 2" id="KW-0663">Pyridoxal phosphate</keyword>
<feature type="domain" description="Alanine racemase N-terminal" evidence="6">
    <location>
        <begin position="35"/>
        <end position="246"/>
    </location>
</feature>
<comment type="cofactor">
    <cofactor evidence="3">
        <name>pyridoxal 5'-phosphate</name>
        <dbReference type="ChEBI" id="CHEBI:597326"/>
    </cofactor>
</comment>
<dbReference type="SUPFAM" id="SSF51419">
    <property type="entry name" value="PLP-binding barrel"/>
    <property type="match status" value="1"/>
</dbReference>
<evidence type="ECO:0000256" key="4">
    <source>
        <dbReference type="RuleBase" id="RU004514"/>
    </source>
</evidence>
<proteinExistence type="inferred from homology"/>
<dbReference type="EMBL" id="GEDC01011658">
    <property type="protein sequence ID" value="JAS25640.1"/>
    <property type="molecule type" value="Transcribed_RNA"/>
</dbReference>
<evidence type="ECO:0000313" key="8">
    <source>
        <dbReference type="EMBL" id="JAS25640.1"/>
    </source>
</evidence>
<evidence type="ECO:0000256" key="3">
    <source>
        <dbReference type="PIRSR" id="PIRSR004848-1"/>
    </source>
</evidence>
<evidence type="ECO:0000256" key="1">
    <source>
        <dbReference type="ARBA" id="ARBA00022898"/>
    </source>
</evidence>
<evidence type="ECO:0000259" key="6">
    <source>
        <dbReference type="Pfam" id="PF01168"/>
    </source>
</evidence>
<dbReference type="FunFam" id="3.20.20.10:FF:000007">
    <property type="entry name" value="Pyridoxal phosphate homeostasis protein"/>
    <property type="match status" value="1"/>
</dbReference>
<dbReference type="EMBL" id="GEDC01011687">
    <property type="protein sequence ID" value="JAS25611.1"/>
    <property type="molecule type" value="Transcribed_RNA"/>
</dbReference>
<comment type="similarity">
    <text evidence="2 4">Belongs to the pyridoxal phosphate-binding protein YggS/PROSC family.</text>
</comment>
<reference evidence="7" key="1">
    <citation type="submission" date="2015-12" db="EMBL/GenBank/DDBJ databases">
        <title>De novo transcriptome assembly of four potential Pierce s Disease insect vectors from Arizona vineyards.</title>
        <authorList>
            <person name="Tassone E.E."/>
        </authorList>
    </citation>
    <scope>NUCLEOTIDE SEQUENCE</scope>
</reference>
<dbReference type="InterPro" id="IPR011078">
    <property type="entry name" value="PyrdxlP_homeostasis"/>
</dbReference>
<feature type="region of interest" description="Disordered" evidence="5">
    <location>
        <begin position="248"/>
        <end position="269"/>
    </location>
</feature>